<keyword evidence="1" id="KW-0472">Membrane</keyword>
<evidence type="ECO:0000313" key="2">
    <source>
        <dbReference type="EMBL" id="KIK13343.1"/>
    </source>
</evidence>
<accession>A0A0C9YZU3</accession>
<dbReference type="Proteomes" id="UP000054018">
    <property type="component" value="Unassembled WGS sequence"/>
</dbReference>
<keyword evidence="1" id="KW-0812">Transmembrane</keyword>
<dbReference type="AlphaFoldDB" id="A0A0C9YZU3"/>
<feature type="non-terminal residue" evidence="2">
    <location>
        <position position="52"/>
    </location>
</feature>
<keyword evidence="3" id="KW-1185">Reference proteome</keyword>
<feature type="transmembrane region" description="Helical" evidence="1">
    <location>
        <begin position="20"/>
        <end position="40"/>
    </location>
</feature>
<dbReference type="HOGENOM" id="CLU_3093099_0_0_1"/>
<reference evidence="3" key="2">
    <citation type="submission" date="2015-01" db="EMBL/GenBank/DDBJ databases">
        <title>Evolutionary Origins and Diversification of the Mycorrhizal Mutualists.</title>
        <authorList>
            <consortium name="DOE Joint Genome Institute"/>
            <consortium name="Mycorrhizal Genomics Consortium"/>
            <person name="Kohler A."/>
            <person name="Kuo A."/>
            <person name="Nagy L.G."/>
            <person name="Floudas D."/>
            <person name="Copeland A."/>
            <person name="Barry K.W."/>
            <person name="Cichocki N."/>
            <person name="Veneault-Fourrey C."/>
            <person name="LaButti K."/>
            <person name="Lindquist E.A."/>
            <person name="Lipzen A."/>
            <person name="Lundell T."/>
            <person name="Morin E."/>
            <person name="Murat C."/>
            <person name="Riley R."/>
            <person name="Ohm R."/>
            <person name="Sun H."/>
            <person name="Tunlid A."/>
            <person name="Henrissat B."/>
            <person name="Grigoriev I.V."/>
            <person name="Hibbett D.S."/>
            <person name="Martin F."/>
        </authorList>
    </citation>
    <scope>NUCLEOTIDE SEQUENCE [LARGE SCALE GENOMIC DNA]</scope>
    <source>
        <strain evidence="3">441</strain>
    </source>
</reference>
<keyword evidence="1" id="KW-1133">Transmembrane helix</keyword>
<organism evidence="2 3">
    <name type="scientific">Pisolithus microcarpus 441</name>
    <dbReference type="NCBI Taxonomy" id="765257"/>
    <lineage>
        <taxon>Eukaryota</taxon>
        <taxon>Fungi</taxon>
        <taxon>Dikarya</taxon>
        <taxon>Basidiomycota</taxon>
        <taxon>Agaricomycotina</taxon>
        <taxon>Agaricomycetes</taxon>
        <taxon>Agaricomycetidae</taxon>
        <taxon>Boletales</taxon>
        <taxon>Sclerodermatineae</taxon>
        <taxon>Pisolithaceae</taxon>
        <taxon>Pisolithus</taxon>
    </lineage>
</organism>
<dbReference type="EMBL" id="KN834002">
    <property type="protein sequence ID" value="KIK13343.1"/>
    <property type="molecule type" value="Genomic_DNA"/>
</dbReference>
<sequence length="52" mass="5647">MTSTGAALMMDTTGTRSTAVMVYNLVILAVARVYYFTLWISPTSRTSILVGN</sequence>
<gene>
    <name evidence="2" type="ORF">PISMIDRAFT_688746</name>
</gene>
<evidence type="ECO:0000256" key="1">
    <source>
        <dbReference type="SAM" id="Phobius"/>
    </source>
</evidence>
<proteinExistence type="predicted"/>
<evidence type="ECO:0000313" key="3">
    <source>
        <dbReference type="Proteomes" id="UP000054018"/>
    </source>
</evidence>
<name>A0A0C9YZU3_9AGAM</name>
<reference evidence="2 3" key="1">
    <citation type="submission" date="2014-04" db="EMBL/GenBank/DDBJ databases">
        <authorList>
            <consortium name="DOE Joint Genome Institute"/>
            <person name="Kuo A."/>
            <person name="Kohler A."/>
            <person name="Costa M.D."/>
            <person name="Nagy L.G."/>
            <person name="Floudas D."/>
            <person name="Copeland A."/>
            <person name="Barry K.W."/>
            <person name="Cichocki N."/>
            <person name="Veneault-Fourrey C."/>
            <person name="LaButti K."/>
            <person name="Lindquist E.A."/>
            <person name="Lipzen A."/>
            <person name="Lundell T."/>
            <person name="Morin E."/>
            <person name="Murat C."/>
            <person name="Sun H."/>
            <person name="Tunlid A."/>
            <person name="Henrissat B."/>
            <person name="Grigoriev I.V."/>
            <person name="Hibbett D.S."/>
            <person name="Martin F."/>
            <person name="Nordberg H.P."/>
            <person name="Cantor M.N."/>
            <person name="Hua S.X."/>
        </authorList>
    </citation>
    <scope>NUCLEOTIDE SEQUENCE [LARGE SCALE GENOMIC DNA]</scope>
    <source>
        <strain evidence="2 3">441</strain>
    </source>
</reference>
<protein>
    <submittedName>
        <fullName evidence="2">Uncharacterized protein</fullName>
    </submittedName>
</protein>